<name>A0ABY2Z5H3_9GAMM</name>
<gene>
    <name evidence="1" type="ORF">FJW00_19835</name>
</gene>
<protein>
    <submittedName>
        <fullName evidence="1">Uncharacterized protein</fullName>
    </submittedName>
</protein>
<dbReference type="EMBL" id="VHIZ01000056">
    <property type="protein sequence ID" value="TPV22421.1"/>
    <property type="molecule type" value="Genomic_DNA"/>
</dbReference>
<sequence length="93" mass="10535">MAFDASPSWSGFNYQGKVSLYHALKIINMKPAGDDLSNLSLMLENTEDFEIIEDSNAKTFHQVKAYNSSSYSKYEDALLELTLELYKNKDVEG</sequence>
<keyword evidence="2" id="KW-1185">Reference proteome</keyword>
<feature type="non-terminal residue" evidence="1">
    <location>
        <position position="93"/>
    </location>
</feature>
<proteinExistence type="predicted"/>
<evidence type="ECO:0000313" key="1">
    <source>
        <dbReference type="EMBL" id="TPV22421.1"/>
    </source>
</evidence>
<dbReference type="Proteomes" id="UP000316142">
    <property type="component" value="Unassembled WGS sequence"/>
</dbReference>
<comment type="caution">
    <text evidence="1">The sequence shown here is derived from an EMBL/GenBank/DDBJ whole genome shotgun (WGS) entry which is preliminary data.</text>
</comment>
<reference evidence="1 2" key="1">
    <citation type="submission" date="2019-06" db="EMBL/GenBank/DDBJ databases">
        <title>Taxogenomics and systematics of the genus Pantoea.</title>
        <authorList>
            <person name="Tambong J.T."/>
        </authorList>
    </citation>
    <scope>NUCLEOTIDE SEQUENCE [LARGE SCALE GENOMIC DNA]</scope>
    <source>
        <strain evidence="1 2">LMG 2558</strain>
    </source>
</reference>
<evidence type="ECO:0000313" key="2">
    <source>
        <dbReference type="Proteomes" id="UP000316142"/>
    </source>
</evidence>
<accession>A0ABY2Z5H3</accession>
<organism evidence="1 2">
    <name type="scientific">Pantoea anthophila</name>
    <dbReference type="NCBI Taxonomy" id="470931"/>
    <lineage>
        <taxon>Bacteria</taxon>
        <taxon>Pseudomonadati</taxon>
        <taxon>Pseudomonadota</taxon>
        <taxon>Gammaproteobacteria</taxon>
        <taxon>Enterobacterales</taxon>
        <taxon>Erwiniaceae</taxon>
        <taxon>Pantoea</taxon>
    </lineage>
</organism>